<accession>A0ABW0WL12</accession>
<evidence type="ECO:0000313" key="3">
    <source>
        <dbReference type="Proteomes" id="UP001596065"/>
    </source>
</evidence>
<name>A0ABW0WL12_STRNO</name>
<organism evidence="2 3">
    <name type="scientific">Streptomyces nogalater</name>
    <dbReference type="NCBI Taxonomy" id="38314"/>
    <lineage>
        <taxon>Bacteria</taxon>
        <taxon>Bacillati</taxon>
        <taxon>Actinomycetota</taxon>
        <taxon>Actinomycetes</taxon>
        <taxon>Kitasatosporales</taxon>
        <taxon>Streptomycetaceae</taxon>
        <taxon>Streptomyces</taxon>
    </lineage>
</organism>
<reference evidence="3" key="1">
    <citation type="journal article" date="2019" name="Int. J. Syst. Evol. Microbiol.">
        <title>The Global Catalogue of Microorganisms (GCM) 10K type strain sequencing project: providing services to taxonomists for standard genome sequencing and annotation.</title>
        <authorList>
            <consortium name="The Broad Institute Genomics Platform"/>
            <consortium name="The Broad Institute Genome Sequencing Center for Infectious Disease"/>
            <person name="Wu L."/>
            <person name="Ma J."/>
        </authorList>
    </citation>
    <scope>NUCLEOTIDE SEQUENCE [LARGE SCALE GENOMIC DNA]</scope>
    <source>
        <strain evidence="3">KCTC 5701</strain>
    </source>
</reference>
<comment type="caution">
    <text evidence="2">The sequence shown here is derived from an EMBL/GenBank/DDBJ whole genome shotgun (WGS) entry which is preliminary data.</text>
</comment>
<proteinExistence type="predicted"/>
<feature type="domain" description="Deoxyribonuclease NucA/NucB" evidence="1">
    <location>
        <begin position="227"/>
        <end position="315"/>
    </location>
</feature>
<dbReference type="InterPro" id="IPR029476">
    <property type="entry name" value="DNase_NucA_NucB"/>
</dbReference>
<gene>
    <name evidence="2" type="ORF">ACFP3J_19550</name>
</gene>
<sequence>MQPIKVTDGMRAAARDPMWKWPDWCDDHGVANVWYITRINGCGVFGVELKVLDTRGRQVGGIKYMMVGYEFSDRTLSRWAYQVALLEYQRWGQGTAGTKAQGSASCRGKCKIANGSFPSQTISASKDPYGQYFVDTTINIRQRGQAGSGRAVITHHFTNPAWGTSTPVELATSDVRCDTALPGRTTQVGCINPGYVPEMVYNKRGEYPELAKHITYAQDVKKLPGKHGTKQYLTRLTNKDKITKNRNKACPSSRPRPRGKSCDEYPFATTWQGASTGSGKFSWRMIDAKQNSQGGNALNNFYTYNRIIEKDRFLVWIK</sequence>
<protein>
    <submittedName>
        <fullName evidence="2">NucA/NucB deoxyribonuclease domain-containing protein</fullName>
    </submittedName>
</protein>
<dbReference type="Pfam" id="PF14040">
    <property type="entry name" value="DNase_NucA_NucB"/>
    <property type="match status" value="1"/>
</dbReference>
<dbReference type="RefSeq" id="WP_344352371.1">
    <property type="nucleotide sequence ID" value="NZ_BAAASM010000060.1"/>
</dbReference>
<keyword evidence="3" id="KW-1185">Reference proteome</keyword>
<dbReference type="Proteomes" id="UP001596065">
    <property type="component" value="Unassembled WGS sequence"/>
</dbReference>
<evidence type="ECO:0000313" key="2">
    <source>
        <dbReference type="EMBL" id="MFC5657674.1"/>
    </source>
</evidence>
<evidence type="ECO:0000259" key="1">
    <source>
        <dbReference type="Pfam" id="PF14040"/>
    </source>
</evidence>
<dbReference type="EMBL" id="JBHSOE010000032">
    <property type="protein sequence ID" value="MFC5657674.1"/>
    <property type="molecule type" value="Genomic_DNA"/>
</dbReference>